<evidence type="ECO:0000313" key="3">
    <source>
        <dbReference type="Proteomes" id="UP001161389"/>
    </source>
</evidence>
<dbReference type="InterPro" id="IPR029058">
    <property type="entry name" value="AB_hydrolase_fold"/>
</dbReference>
<dbReference type="InterPro" id="IPR022742">
    <property type="entry name" value="Hydrolase_4"/>
</dbReference>
<gene>
    <name evidence="2" type="ORF">GCM10007876_26650</name>
</gene>
<dbReference type="Gene3D" id="3.40.50.1820">
    <property type="entry name" value="alpha/beta hydrolase"/>
    <property type="match status" value="1"/>
</dbReference>
<protein>
    <recommendedName>
        <fullName evidence="1">Serine aminopeptidase S33 domain-containing protein</fullName>
    </recommendedName>
</protein>
<dbReference type="AlphaFoldDB" id="A0AA37W922"/>
<dbReference type="PANTHER" id="PTHR12277:SF81">
    <property type="entry name" value="PROTEIN ABHD13"/>
    <property type="match status" value="1"/>
</dbReference>
<dbReference type="Proteomes" id="UP001161389">
    <property type="component" value="Unassembled WGS sequence"/>
</dbReference>
<reference evidence="2" key="1">
    <citation type="journal article" date="2014" name="Int. J. Syst. Evol. Microbiol.">
        <title>Complete genome sequence of Corynebacterium casei LMG S-19264T (=DSM 44701T), isolated from a smear-ripened cheese.</title>
        <authorList>
            <consortium name="US DOE Joint Genome Institute (JGI-PGF)"/>
            <person name="Walter F."/>
            <person name="Albersmeier A."/>
            <person name="Kalinowski J."/>
            <person name="Ruckert C."/>
        </authorList>
    </citation>
    <scope>NUCLEOTIDE SEQUENCE</scope>
    <source>
        <strain evidence="2">NBRC 110071</strain>
    </source>
</reference>
<dbReference type="SUPFAM" id="SSF53474">
    <property type="entry name" value="alpha/beta-Hydrolases"/>
    <property type="match status" value="1"/>
</dbReference>
<evidence type="ECO:0000259" key="1">
    <source>
        <dbReference type="Pfam" id="PF12146"/>
    </source>
</evidence>
<dbReference type="EMBL" id="BSNM01000015">
    <property type="protein sequence ID" value="GLQ32186.1"/>
    <property type="molecule type" value="Genomic_DNA"/>
</dbReference>
<feature type="domain" description="Serine aminopeptidase S33" evidence="1">
    <location>
        <begin position="2"/>
        <end position="112"/>
    </location>
</feature>
<sequence>MKGRVVFFHGNAENISTHFGSIHWLPKEGYEVLAVDYRGYGKSTGVPILPEILSDMQLAYQWMLARSEKDKLPVFVLGQSIGASLTTMAVAQLEEQPECIVLDAGFASFSDMARISFQRSWLFWPFAYPASWLLPSDLNPEDYAGQIQSRVLQFHSPDDQVVPYDQGRLLMNQFPKVTWVDSSGPHITTFNHTVNRKTLLDFYGACGAH</sequence>
<keyword evidence="3" id="KW-1185">Reference proteome</keyword>
<dbReference type="PANTHER" id="PTHR12277">
    <property type="entry name" value="ALPHA/BETA HYDROLASE DOMAIN-CONTAINING PROTEIN"/>
    <property type="match status" value="1"/>
</dbReference>
<accession>A0AA37W922</accession>
<proteinExistence type="predicted"/>
<name>A0AA37W922_9GAMM</name>
<evidence type="ECO:0000313" key="2">
    <source>
        <dbReference type="EMBL" id="GLQ32186.1"/>
    </source>
</evidence>
<reference evidence="2" key="2">
    <citation type="submission" date="2023-01" db="EMBL/GenBank/DDBJ databases">
        <title>Draft genome sequence of Litoribrevibacter albus strain NBRC 110071.</title>
        <authorList>
            <person name="Sun Q."/>
            <person name="Mori K."/>
        </authorList>
    </citation>
    <scope>NUCLEOTIDE SEQUENCE</scope>
    <source>
        <strain evidence="2">NBRC 110071</strain>
    </source>
</reference>
<comment type="caution">
    <text evidence="2">The sequence shown here is derived from an EMBL/GenBank/DDBJ whole genome shotgun (WGS) entry which is preliminary data.</text>
</comment>
<organism evidence="2 3">
    <name type="scientific">Litoribrevibacter albus</name>
    <dbReference type="NCBI Taxonomy" id="1473156"/>
    <lineage>
        <taxon>Bacteria</taxon>
        <taxon>Pseudomonadati</taxon>
        <taxon>Pseudomonadota</taxon>
        <taxon>Gammaproteobacteria</taxon>
        <taxon>Oceanospirillales</taxon>
        <taxon>Oceanospirillaceae</taxon>
        <taxon>Litoribrevibacter</taxon>
    </lineage>
</organism>
<dbReference type="Pfam" id="PF12146">
    <property type="entry name" value="Hydrolase_4"/>
    <property type="match status" value="1"/>
</dbReference>